<accession>A0AAW1VHQ4</accession>
<evidence type="ECO:0000256" key="6">
    <source>
        <dbReference type="SAM" id="Coils"/>
    </source>
</evidence>
<feature type="compositionally biased region" description="Polar residues" evidence="7">
    <location>
        <begin position="14"/>
        <end position="26"/>
    </location>
</feature>
<keyword evidence="6" id="KW-0175">Coiled coil</keyword>
<evidence type="ECO:0000256" key="3">
    <source>
        <dbReference type="ARBA" id="ARBA00023015"/>
    </source>
</evidence>
<evidence type="ECO:0000256" key="2">
    <source>
        <dbReference type="ARBA" id="ARBA00016807"/>
    </source>
</evidence>
<name>A0AAW1VHQ4_9CUCU</name>
<feature type="region of interest" description="Disordered" evidence="7">
    <location>
        <begin position="14"/>
        <end position="54"/>
    </location>
</feature>
<organism evidence="9 10">
    <name type="scientific">Henosepilachna vigintioctopunctata</name>
    <dbReference type="NCBI Taxonomy" id="420089"/>
    <lineage>
        <taxon>Eukaryota</taxon>
        <taxon>Metazoa</taxon>
        <taxon>Ecdysozoa</taxon>
        <taxon>Arthropoda</taxon>
        <taxon>Hexapoda</taxon>
        <taxon>Insecta</taxon>
        <taxon>Pterygota</taxon>
        <taxon>Neoptera</taxon>
        <taxon>Endopterygota</taxon>
        <taxon>Coleoptera</taxon>
        <taxon>Polyphaga</taxon>
        <taxon>Cucujiformia</taxon>
        <taxon>Coccinelloidea</taxon>
        <taxon>Coccinellidae</taxon>
        <taxon>Epilachninae</taxon>
        <taxon>Epilachnini</taxon>
        <taxon>Henosepilachna</taxon>
    </lineage>
</organism>
<reference evidence="9 10" key="1">
    <citation type="submission" date="2023-03" db="EMBL/GenBank/DDBJ databases">
        <title>Genome insight into feeding habits of ladybird beetles.</title>
        <authorList>
            <person name="Li H.-S."/>
            <person name="Huang Y.-H."/>
            <person name="Pang H."/>
        </authorList>
    </citation>
    <scope>NUCLEOTIDE SEQUENCE [LARGE SCALE GENOMIC DNA]</scope>
    <source>
        <strain evidence="9">SYSU_2023b</strain>
        <tissue evidence="9">Whole body</tissue>
    </source>
</reference>
<evidence type="ECO:0000256" key="1">
    <source>
        <dbReference type="ARBA" id="ARBA00011764"/>
    </source>
</evidence>
<feature type="region of interest" description="Disordered" evidence="7">
    <location>
        <begin position="176"/>
        <end position="216"/>
    </location>
</feature>
<comment type="function">
    <text evidence="5">Involved in transvection phenomena (= synapsis-dependent gene expression), where the synaptic pairing of chromosomes carrying genes with which zeste interacts influences the expression of these genes. Zeste binds to DNA and stimulates transcription from a nearby promoter.</text>
</comment>
<sequence>MMNEVQQNILKFLRQTENTSGKNNHNGYYEGNNRKRKISPLNERTEKRKRSSNFHSQEIDTLLALVKRDKRTIECKKTDQITNTYKDMAWKRISHIFNDRNLTKRSDKQLRSKWETLKKNARREHSANKLSELSGKVLNILDLDEDLDPDFPLHLKEEPIFDDMSYENTENIEMEQHISKQQEKSQESKGKEVFQTKVPQSSNTKDKSLEEQSLQQSDKATILPHNVQWKPIIAQAFVAPPGLIIPQGLSQMDDEHHVNKKKERMYDFVSPAVEVLDKINTKFILSKTLSFSRGTQCNNTKASQKKIFKKSFCCHILAVDHLKYLYKKMMVEENKRKKEKHQIEMDILKTELMIKKKQLKRIE</sequence>
<proteinExistence type="predicted"/>
<dbReference type="AlphaFoldDB" id="A0AAW1VHQ4"/>
<dbReference type="EMBL" id="JARQZJ010000131">
    <property type="protein sequence ID" value="KAK9891950.1"/>
    <property type="molecule type" value="Genomic_DNA"/>
</dbReference>
<keyword evidence="4" id="KW-0804">Transcription</keyword>
<comment type="subunit">
    <text evidence="1">Self-associates forming complexes of several hundred monomers.</text>
</comment>
<feature type="coiled-coil region" evidence="6">
    <location>
        <begin position="331"/>
        <end position="358"/>
    </location>
</feature>
<dbReference type="Proteomes" id="UP001431783">
    <property type="component" value="Unassembled WGS sequence"/>
</dbReference>
<evidence type="ECO:0000256" key="7">
    <source>
        <dbReference type="SAM" id="MobiDB-lite"/>
    </source>
</evidence>
<feature type="domain" description="Myb/SANT-like DNA-binding" evidence="8">
    <location>
        <begin position="50"/>
        <end position="125"/>
    </location>
</feature>
<feature type="compositionally biased region" description="Basic and acidic residues" evidence="7">
    <location>
        <begin position="176"/>
        <end position="194"/>
    </location>
</feature>
<keyword evidence="3" id="KW-0805">Transcription regulation</keyword>
<dbReference type="InterPro" id="IPR028002">
    <property type="entry name" value="Myb_DNA-bind_5"/>
</dbReference>
<dbReference type="Pfam" id="PF13873">
    <property type="entry name" value="Myb_DNA-bind_5"/>
    <property type="match status" value="1"/>
</dbReference>
<dbReference type="PANTHER" id="PTHR21411">
    <property type="entry name" value="APONTIC"/>
    <property type="match status" value="1"/>
</dbReference>
<comment type="caution">
    <text evidence="9">The sequence shown here is derived from an EMBL/GenBank/DDBJ whole genome shotgun (WGS) entry which is preliminary data.</text>
</comment>
<evidence type="ECO:0000313" key="10">
    <source>
        <dbReference type="Proteomes" id="UP001431783"/>
    </source>
</evidence>
<protein>
    <recommendedName>
        <fullName evidence="2">Regulatory protein zeste</fullName>
    </recommendedName>
</protein>
<evidence type="ECO:0000256" key="5">
    <source>
        <dbReference type="ARBA" id="ARBA00025466"/>
    </source>
</evidence>
<evidence type="ECO:0000313" key="9">
    <source>
        <dbReference type="EMBL" id="KAK9891950.1"/>
    </source>
</evidence>
<evidence type="ECO:0000259" key="8">
    <source>
        <dbReference type="Pfam" id="PF13873"/>
    </source>
</evidence>
<gene>
    <name evidence="9" type="ORF">WA026_017433</name>
</gene>
<keyword evidence="10" id="KW-1185">Reference proteome</keyword>
<dbReference type="PANTHER" id="PTHR21411:SF0">
    <property type="entry name" value="REGULATORY PROTEIN ZESTE"/>
    <property type="match status" value="1"/>
</dbReference>
<evidence type="ECO:0000256" key="4">
    <source>
        <dbReference type="ARBA" id="ARBA00023163"/>
    </source>
</evidence>